<feature type="domain" description="AB hydrolase-1" evidence="5">
    <location>
        <begin position="100"/>
        <end position="350"/>
    </location>
</feature>
<dbReference type="InterPro" id="IPR029058">
    <property type="entry name" value="AB_hydrolase_fold"/>
</dbReference>
<dbReference type="SUPFAM" id="SSF56801">
    <property type="entry name" value="Acetyl-CoA synthetase-like"/>
    <property type="match status" value="1"/>
</dbReference>
<reference evidence="6 7" key="1">
    <citation type="submission" date="2013-08" db="EMBL/GenBank/DDBJ databases">
        <title>Genome sequencing of Cellulomonas carbonis T26.</title>
        <authorList>
            <person name="Chen F."/>
            <person name="Li Y."/>
            <person name="Wang G."/>
        </authorList>
    </citation>
    <scope>NUCLEOTIDE SEQUENCE [LARGE SCALE GENOMIC DNA]</scope>
    <source>
        <strain evidence="6 7">T26</strain>
    </source>
</reference>
<feature type="compositionally biased region" description="Basic and acidic residues" evidence="3">
    <location>
        <begin position="401"/>
        <end position="417"/>
    </location>
</feature>
<reference evidence="6 7" key="2">
    <citation type="journal article" date="2015" name="Stand. Genomic Sci.">
        <title>Draft genome sequence of Cellulomonas carbonis T26(T) and comparative analysis of six Cellulomonas genomes.</title>
        <authorList>
            <person name="Zhuang W."/>
            <person name="Zhang S."/>
            <person name="Xia X."/>
            <person name="Wang G."/>
        </authorList>
    </citation>
    <scope>NUCLEOTIDE SEQUENCE [LARGE SCALE GENOMIC DNA]</scope>
    <source>
        <strain evidence="6 7">T26</strain>
    </source>
</reference>
<dbReference type="InterPro" id="IPR000073">
    <property type="entry name" value="AB_hydrolase_1"/>
</dbReference>
<dbReference type="GO" id="GO:0006631">
    <property type="term" value="P:fatty acid metabolic process"/>
    <property type="evidence" value="ECO:0007669"/>
    <property type="project" value="TreeGrafter"/>
</dbReference>
<dbReference type="InterPro" id="IPR020845">
    <property type="entry name" value="AMP-binding_CS"/>
</dbReference>
<evidence type="ECO:0000256" key="1">
    <source>
        <dbReference type="ARBA" id="ARBA00006432"/>
    </source>
</evidence>
<dbReference type="InterPro" id="IPR042099">
    <property type="entry name" value="ANL_N_sf"/>
</dbReference>
<keyword evidence="6" id="KW-0378">Hydrolase</keyword>
<evidence type="ECO:0000256" key="3">
    <source>
        <dbReference type="SAM" id="MobiDB-lite"/>
    </source>
</evidence>
<accession>A0A0A0BRK9</accession>
<protein>
    <submittedName>
        <fullName evidence="6">Hydrolase</fullName>
    </submittedName>
</protein>
<evidence type="ECO:0000259" key="4">
    <source>
        <dbReference type="Pfam" id="PF00501"/>
    </source>
</evidence>
<dbReference type="OrthoDB" id="812569at2"/>
<dbReference type="Gene3D" id="3.40.50.12780">
    <property type="entry name" value="N-terminal domain of ligase-like"/>
    <property type="match status" value="1"/>
</dbReference>
<dbReference type="Proteomes" id="UP000029839">
    <property type="component" value="Unassembled WGS sequence"/>
</dbReference>
<keyword evidence="2" id="KW-0436">Ligase</keyword>
<dbReference type="AlphaFoldDB" id="A0A0A0BRK9"/>
<sequence length="1018" mass="104858">MPAPTTAPASLPPDGLPGLDAAWSRLVVVPETPLVGALGWGSETHAEGDPASSERRTAQTPRDGGDRAARQAAGPRPGRTWHVLDTGPVLAERGVTPVGTLLCVHGNPTWSYLWRDVVAASLEAADAAATATRPEGPPDVWRVVAVDQLEMGFSERTGTHRSLRRRVRDLGDLTDALGLDGPVVTVGHDWGGVVSLGWAVDHRDVLSGVVLLNTAVHQPEDRPVPAPLRLALGVLGTSTVATPAFLETTLALAHPPLPDGVKDAYRAPYATADRRSGIGAFVADIPVGPEHPSADELDRVAEGVRRLDVPALLLWGPRDPVFGDGYLGDLLDRLPGAQVHRFEGAGHLVAEDVDVAGAVRTWLADRREAVLRAEPAAFGEQPWASDEPGEPGARAHVAGSVEREATTEPHGADDGHDGVVGVHVTRARVTHLAGERATVATPDGARAPLWRRLDELADDDSTALVEMAPSAGEGVRTVTWRLLARRVREIARGLHAAGVRPGDRVSLLVPPGADLTATLYACLRIGAVVVVADAGLGPRGLTRAVRGAQPAVVVGERKGLAAARALGWPGRRVSTTTLPAATAAALGVETSLPDLVDLSVVTDLPPEPAPTDLAAVLFTSGSTGPAKGVAYTHEQLAAMRDALAGQYDLGVGTGLVAGFAPFALLGPALGCRSVTPDMDVTAPRTLTARAVAAAVAAADATAVFLSPAAVANVVATSDELTAADERALAGVRLVLSAGAPVPERLLTAVGRLMPDAVPHTPYGMTEGLLLTDVTLDGIRAAGAGGMDGATSAGGADGPGGVCVGPPARGVTVTISALDDDGRATGTPGVAPGVTGEVVVAAPHVKDHYDRLWLTDRESRRGTPDGDGATRADVDVAVEPGARWHRTGDVGHLDAEGRLWVEGRLAHVVVTADGPVTPVGPEQRAESVAGVRRAGVVGVGPRGTQQVVVVVETDRGARRPGLANPELTARVRAAVGLPVAAVLVVPDLPTDVRHNSKVDRARLATWAEGVLAGGRMGRP</sequence>
<comment type="similarity">
    <text evidence="1">Belongs to the ATP-dependent AMP-binding enzyme family.</text>
</comment>
<dbReference type="Pfam" id="PF00561">
    <property type="entry name" value="Abhydrolase_1"/>
    <property type="match status" value="1"/>
</dbReference>
<feature type="domain" description="AMP-dependent synthetase/ligase" evidence="4">
    <location>
        <begin position="460"/>
        <end position="845"/>
    </location>
</feature>
<dbReference type="Gene3D" id="3.40.50.1820">
    <property type="entry name" value="alpha/beta hydrolase"/>
    <property type="match status" value="1"/>
</dbReference>
<evidence type="ECO:0000256" key="2">
    <source>
        <dbReference type="ARBA" id="ARBA00022598"/>
    </source>
</evidence>
<feature type="region of interest" description="Disordered" evidence="3">
    <location>
        <begin position="38"/>
        <end position="79"/>
    </location>
</feature>
<gene>
    <name evidence="6" type="ORF">N868_15940</name>
</gene>
<dbReference type="EMBL" id="AXCY01000057">
    <property type="protein sequence ID" value="KGM10247.1"/>
    <property type="molecule type" value="Genomic_DNA"/>
</dbReference>
<feature type="region of interest" description="Disordered" evidence="3">
    <location>
        <begin position="378"/>
        <end position="418"/>
    </location>
</feature>
<dbReference type="GO" id="GO:0031956">
    <property type="term" value="F:medium-chain fatty acid-CoA ligase activity"/>
    <property type="evidence" value="ECO:0007669"/>
    <property type="project" value="TreeGrafter"/>
</dbReference>
<name>A0A0A0BRK9_9CELL</name>
<organism evidence="6 7">
    <name type="scientific">Cellulomonas carbonis T26</name>
    <dbReference type="NCBI Taxonomy" id="947969"/>
    <lineage>
        <taxon>Bacteria</taxon>
        <taxon>Bacillati</taxon>
        <taxon>Actinomycetota</taxon>
        <taxon>Actinomycetes</taxon>
        <taxon>Micrococcales</taxon>
        <taxon>Cellulomonadaceae</taxon>
        <taxon>Cellulomonas</taxon>
    </lineage>
</organism>
<dbReference type="PANTHER" id="PTHR43201:SF5">
    <property type="entry name" value="MEDIUM-CHAIN ACYL-COA LIGASE ACSF2, MITOCHONDRIAL"/>
    <property type="match status" value="1"/>
</dbReference>
<dbReference type="InterPro" id="IPR000873">
    <property type="entry name" value="AMP-dep_synth/lig_dom"/>
</dbReference>
<evidence type="ECO:0000313" key="6">
    <source>
        <dbReference type="EMBL" id="KGM10247.1"/>
    </source>
</evidence>
<comment type="caution">
    <text evidence="6">The sequence shown here is derived from an EMBL/GenBank/DDBJ whole genome shotgun (WGS) entry which is preliminary data.</text>
</comment>
<evidence type="ECO:0000259" key="5">
    <source>
        <dbReference type="Pfam" id="PF00561"/>
    </source>
</evidence>
<proteinExistence type="inferred from homology"/>
<dbReference type="Pfam" id="PF00501">
    <property type="entry name" value="AMP-binding"/>
    <property type="match status" value="1"/>
</dbReference>
<keyword evidence="7" id="KW-1185">Reference proteome</keyword>
<dbReference type="PROSITE" id="PS00455">
    <property type="entry name" value="AMP_BINDING"/>
    <property type="match status" value="1"/>
</dbReference>
<evidence type="ECO:0000313" key="7">
    <source>
        <dbReference type="Proteomes" id="UP000029839"/>
    </source>
</evidence>
<dbReference type="PANTHER" id="PTHR43201">
    <property type="entry name" value="ACYL-COA SYNTHETASE"/>
    <property type="match status" value="1"/>
</dbReference>
<dbReference type="GO" id="GO:0016787">
    <property type="term" value="F:hydrolase activity"/>
    <property type="evidence" value="ECO:0007669"/>
    <property type="project" value="UniProtKB-KW"/>
</dbReference>
<feature type="compositionally biased region" description="Basic and acidic residues" evidence="3">
    <location>
        <begin position="44"/>
        <end position="69"/>
    </location>
</feature>
<dbReference type="SUPFAM" id="SSF53474">
    <property type="entry name" value="alpha/beta-Hydrolases"/>
    <property type="match status" value="1"/>
</dbReference>